<feature type="transmembrane region" description="Helical" evidence="7">
    <location>
        <begin position="222"/>
        <end position="243"/>
    </location>
</feature>
<dbReference type="PANTHER" id="PTHR34093:SF1">
    <property type="entry name" value="CHLORIDE CHANNEL CLIC-LIKE PROTEIN 1"/>
    <property type="match status" value="1"/>
</dbReference>
<proteinExistence type="inferred from homology"/>
<gene>
    <name evidence="8" type="primary">clcc1</name>
    <name evidence="8" type="ORF">DAT39_015591</name>
</gene>
<evidence type="ECO:0000313" key="8">
    <source>
        <dbReference type="EMBL" id="KAF5894711.1"/>
    </source>
</evidence>
<dbReference type="PANTHER" id="PTHR34093">
    <property type="entry name" value="CHLORIDE CHANNEL CLIC-LIKE PROTEIN 1"/>
    <property type="match status" value="1"/>
</dbReference>
<dbReference type="GO" id="GO:0005254">
    <property type="term" value="F:chloride channel activity"/>
    <property type="evidence" value="ECO:0007669"/>
    <property type="project" value="TreeGrafter"/>
</dbReference>
<reference evidence="8" key="1">
    <citation type="submission" date="2020-07" db="EMBL/GenBank/DDBJ databases">
        <title>Clarias magur genome sequencing, assembly and annotation.</title>
        <authorList>
            <person name="Kushwaha B."/>
            <person name="Kumar R."/>
            <person name="Das P."/>
            <person name="Joshi C.G."/>
            <person name="Kumar D."/>
            <person name="Nagpure N.S."/>
            <person name="Pandey M."/>
            <person name="Agarwal S."/>
            <person name="Srivastava S."/>
            <person name="Singh M."/>
            <person name="Sahoo L."/>
            <person name="Jayasankar P."/>
            <person name="Meher P.K."/>
            <person name="Koringa P.G."/>
            <person name="Iquebal M.A."/>
            <person name="Das S.P."/>
            <person name="Bit A."/>
            <person name="Patnaik S."/>
            <person name="Patel N."/>
            <person name="Shah T.M."/>
            <person name="Hinsu A."/>
            <person name="Jena J.K."/>
        </authorList>
    </citation>
    <scope>NUCLEOTIDE SEQUENCE</scope>
    <source>
        <strain evidence="8">CIFAMagur01</strain>
        <tissue evidence="8">Testis</tissue>
    </source>
</reference>
<organism evidence="8 9">
    <name type="scientific">Clarias magur</name>
    <name type="common">Asian catfish</name>
    <name type="synonym">Macropteronotus magur</name>
    <dbReference type="NCBI Taxonomy" id="1594786"/>
    <lineage>
        <taxon>Eukaryota</taxon>
        <taxon>Metazoa</taxon>
        <taxon>Chordata</taxon>
        <taxon>Craniata</taxon>
        <taxon>Vertebrata</taxon>
        <taxon>Euteleostomi</taxon>
        <taxon>Actinopterygii</taxon>
        <taxon>Neopterygii</taxon>
        <taxon>Teleostei</taxon>
        <taxon>Ostariophysi</taxon>
        <taxon>Siluriformes</taxon>
        <taxon>Clariidae</taxon>
        <taxon>Clarias</taxon>
    </lineage>
</organism>
<evidence type="ECO:0000256" key="1">
    <source>
        <dbReference type="ARBA" id="ARBA00004141"/>
    </source>
</evidence>
<accession>A0A8J4TYK3</accession>
<evidence type="ECO:0000256" key="2">
    <source>
        <dbReference type="ARBA" id="ARBA00005944"/>
    </source>
</evidence>
<feature type="non-terminal residue" evidence="8">
    <location>
        <position position="355"/>
    </location>
</feature>
<feature type="transmembrane region" description="Helical" evidence="7">
    <location>
        <begin position="338"/>
        <end position="354"/>
    </location>
</feature>
<comment type="similarity">
    <text evidence="2">Belongs to the chloride channel MCLC family.</text>
</comment>
<dbReference type="EMBL" id="QNUK01000360">
    <property type="protein sequence ID" value="KAF5894711.1"/>
    <property type="molecule type" value="Genomic_DNA"/>
</dbReference>
<protein>
    <recommendedName>
        <fullName evidence="3">Chloride channel CLIC-like protein 1</fullName>
    </recommendedName>
</protein>
<keyword evidence="9" id="KW-1185">Reference proteome</keyword>
<feature type="transmembrane region" description="Helical" evidence="7">
    <location>
        <begin position="9"/>
        <end position="28"/>
    </location>
</feature>
<evidence type="ECO:0000256" key="7">
    <source>
        <dbReference type="SAM" id="Phobius"/>
    </source>
</evidence>
<dbReference type="GO" id="GO:0005783">
    <property type="term" value="C:endoplasmic reticulum"/>
    <property type="evidence" value="ECO:0007669"/>
    <property type="project" value="TreeGrafter"/>
</dbReference>
<evidence type="ECO:0000256" key="4">
    <source>
        <dbReference type="ARBA" id="ARBA00022692"/>
    </source>
</evidence>
<evidence type="ECO:0000256" key="3">
    <source>
        <dbReference type="ARBA" id="ARBA00015571"/>
    </source>
</evidence>
<name>A0A8J4TYK3_CLAMG</name>
<evidence type="ECO:0000256" key="5">
    <source>
        <dbReference type="ARBA" id="ARBA00022989"/>
    </source>
</evidence>
<feature type="transmembrane region" description="Helical" evidence="7">
    <location>
        <begin position="191"/>
        <end position="210"/>
    </location>
</feature>
<evidence type="ECO:0000313" key="9">
    <source>
        <dbReference type="Proteomes" id="UP000727407"/>
    </source>
</evidence>
<dbReference type="OrthoDB" id="10037397at2759"/>
<keyword evidence="4 7" id="KW-0812">Transmembrane</keyword>
<dbReference type="Proteomes" id="UP000727407">
    <property type="component" value="Unassembled WGS sequence"/>
</dbReference>
<comment type="subcellular location">
    <subcellularLocation>
        <location evidence="1">Membrane</location>
        <topology evidence="1">Multi-pass membrane protein</topology>
    </subcellularLocation>
</comment>
<dbReference type="Pfam" id="PF05934">
    <property type="entry name" value="MCLC"/>
    <property type="match status" value="1"/>
</dbReference>
<keyword evidence="5 7" id="KW-1133">Transmembrane helix</keyword>
<evidence type="ECO:0000256" key="6">
    <source>
        <dbReference type="ARBA" id="ARBA00023136"/>
    </source>
</evidence>
<dbReference type="GO" id="GO:0016020">
    <property type="term" value="C:membrane"/>
    <property type="evidence" value="ECO:0007669"/>
    <property type="project" value="UniProtKB-SubCell"/>
</dbReference>
<keyword evidence="6 7" id="KW-0472">Membrane</keyword>
<dbReference type="InterPro" id="IPR009231">
    <property type="entry name" value="Chloride_chnl_CLIC-like"/>
</dbReference>
<comment type="caution">
    <text evidence="8">The sequence shown here is derived from an EMBL/GenBank/DDBJ whole genome shotgun (WGS) entry which is preliminary data.</text>
</comment>
<sequence>MIMRLSDRLFLWGIGALVIMSGFSFIAYGNVHFEDGESHDEASSYGNAPVMIKEYIQDSCHAAHCSEMKQCSEKVTILQWEIEQLRRLEMFSSPQPTCNPVFKRFLAKLLREFEKLGLPTAVTAEKHYDAEVKISKQMVSEIQKFVNDEGSWTPGALDYALSQILVNFKLHDYEAWKRRVEDTFNVELGTVIKVSVMALIIVLIICTEMWSTVSWFVQFRRMFAVCFIVSLVWNWFYLYKIAFAEHQAEMVKMETIGAKCTGVKTFTWMDSIKEWYRTTWTLQDDPCKKYYEILLVNPILLVPPTKAISVTLVSFITDPLKQLGQGISEFLRALLKNLPVTLQIFVFISVVLFIL</sequence>
<dbReference type="AlphaFoldDB" id="A0A8J4TYK3"/>